<keyword evidence="1" id="KW-1133">Transmembrane helix</keyword>
<reference evidence="2 3" key="1">
    <citation type="submission" date="2020-08" db="EMBL/GenBank/DDBJ databases">
        <title>Genomic Encyclopedia of Type Strains, Phase IV (KMG-IV): sequencing the most valuable type-strain genomes for metagenomic binning, comparative biology and taxonomic classification.</title>
        <authorList>
            <person name="Goeker M."/>
        </authorList>
    </citation>
    <scope>NUCLEOTIDE SEQUENCE [LARGE SCALE GENOMIC DNA]</scope>
    <source>
        <strain evidence="2 3">DSM 17976</strain>
    </source>
</reference>
<proteinExistence type="predicted"/>
<organism evidence="2 3">
    <name type="scientific">Runella defluvii</name>
    <dbReference type="NCBI Taxonomy" id="370973"/>
    <lineage>
        <taxon>Bacteria</taxon>
        <taxon>Pseudomonadati</taxon>
        <taxon>Bacteroidota</taxon>
        <taxon>Cytophagia</taxon>
        <taxon>Cytophagales</taxon>
        <taxon>Spirosomataceae</taxon>
        <taxon>Runella</taxon>
    </lineage>
</organism>
<gene>
    <name evidence="2" type="ORF">FHS57_004775</name>
</gene>
<keyword evidence="3" id="KW-1185">Reference proteome</keyword>
<sequence length="217" mass="23093">MAFQTNHTAPGDFVADAQLKDGSSLGTWLWFNLGSGTGTQNVTLRARKIGRNDRFAVERKLGTGDWTLVGRESLRMYAETAPPTAADNAAPDVSKTYTNMQAWLDYVASTAELQALGYATGGPIPATPNSFLIPFTMDANGKVKPYYEPIDPAKQQQELTDLLKSSLVSANSQFLGASATADAPTTPTSTAMSVVKVVLIVSGIVGLSVLIYKLATK</sequence>
<comment type="caution">
    <text evidence="2">The sequence shown here is derived from an EMBL/GenBank/DDBJ whole genome shotgun (WGS) entry which is preliminary data.</text>
</comment>
<dbReference type="Proteomes" id="UP000541352">
    <property type="component" value="Unassembled WGS sequence"/>
</dbReference>
<dbReference type="AlphaFoldDB" id="A0A7W5ZNN9"/>
<keyword evidence="1" id="KW-0812">Transmembrane</keyword>
<evidence type="ECO:0000313" key="2">
    <source>
        <dbReference type="EMBL" id="MBB3840755.1"/>
    </source>
</evidence>
<keyword evidence="1" id="KW-0472">Membrane</keyword>
<evidence type="ECO:0000256" key="1">
    <source>
        <dbReference type="SAM" id="Phobius"/>
    </source>
</evidence>
<evidence type="ECO:0000313" key="3">
    <source>
        <dbReference type="Proteomes" id="UP000541352"/>
    </source>
</evidence>
<name>A0A7W5ZNN9_9BACT</name>
<dbReference type="EMBL" id="JACIBY010000012">
    <property type="protein sequence ID" value="MBB3840755.1"/>
    <property type="molecule type" value="Genomic_DNA"/>
</dbReference>
<dbReference type="RefSeq" id="WP_183977929.1">
    <property type="nucleotide sequence ID" value="NZ_JACIBY010000012.1"/>
</dbReference>
<protein>
    <submittedName>
        <fullName evidence="2">Uncharacterized protein</fullName>
    </submittedName>
</protein>
<accession>A0A7W5ZNN9</accession>
<feature type="transmembrane region" description="Helical" evidence="1">
    <location>
        <begin position="194"/>
        <end position="215"/>
    </location>
</feature>